<organism evidence="1 2">
    <name type="scientific">Grimontia indica</name>
    <dbReference type="NCBI Taxonomy" id="1056512"/>
    <lineage>
        <taxon>Bacteria</taxon>
        <taxon>Pseudomonadati</taxon>
        <taxon>Pseudomonadota</taxon>
        <taxon>Gammaproteobacteria</taxon>
        <taxon>Vibrionales</taxon>
        <taxon>Vibrionaceae</taxon>
        <taxon>Grimontia</taxon>
    </lineage>
</organism>
<sequence length="41" mass="4579">MRGALCEEGLTTSTFFLGFFYPFGEFGVKVSRKVEILTTQA</sequence>
<dbReference type="AlphaFoldDB" id="R1IPG2"/>
<comment type="caution">
    <text evidence="1">The sequence shown here is derived from an EMBL/GenBank/DDBJ whole genome shotgun (WGS) entry which is preliminary data.</text>
</comment>
<dbReference type="Proteomes" id="UP000011223">
    <property type="component" value="Unassembled WGS sequence"/>
</dbReference>
<proteinExistence type="predicted"/>
<accession>R1IPG2</accession>
<protein>
    <submittedName>
        <fullName evidence="1">Uncharacterized protein</fullName>
    </submittedName>
</protein>
<name>R1IPG2_9GAMM</name>
<gene>
    <name evidence="1" type="ORF">D515_04398</name>
</gene>
<reference evidence="1 2" key="1">
    <citation type="journal article" date="2014" name="PLoS ONE">
        <title>Grimontia indica AK16(T), sp. nov., Isolated from a Seawater Sample Reports the Presence of Pathogenic Genes Similar to Vibrio Genus.</title>
        <authorList>
            <person name="Singh A."/>
            <person name="Vaidya B."/>
            <person name="Khatri I."/>
            <person name="Srinivas T.N."/>
            <person name="Subramanian S."/>
            <person name="Korpole S."/>
            <person name="Pinnaka A.K."/>
        </authorList>
    </citation>
    <scope>NUCLEOTIDE SEQUENCE [LARGE SCALE GENOMIC DNA]</scope>
    <source>
        <strain evidence="1 2">AK16</strain>
    </source>
</reference>
<evidence type="ECO:0000313" key="1">
    <source>
        <dbReference type="EMBL" id="EOD77260.1"/>
    </source>
</evidence>
<evidence type="ECO:0000313" key="2">
    <source>
        <dbReference type="Proteomes" id="UP000011223"/>
    </source>
</evidence>
<dbReference type="EMBL" id="ANFM02000060">
    <property type="protein sequence ID" value="EOD77260.1"/>
    <property type="molecule type" value="Genomic_DNA"/>
</dbReference>
<keyword evidence="2" id="KW-1185">Reference proteome</keyword>